<proteinExistence type="predicted"/>
<protein>
    <submittedName>
        <fullName evidence="3">Alpha/beta hydrolase</fullName>
    </submittedName>
</protein>
<dbReference type="Pfam" id="PF07859">
    <property type="entry name" value="Abhydrolase_3"/>
    <property type="match status" value="1"/>
</dbReference>
<name>A0ABW3FU87_9PSEU</name>
<dbReference type="InterPro" id="IPR050300">
    <property type="entry name" value="GDXG_lipolytic_enzyme"/>
</dbReference>
<evidence type="ECO:0000259" key="2">
    <source>
        <dbReference type="Pfam" id="PF07859"/>
    </source>
</evidence>
<dbReference type="GO" id="GO:0016787">
    <property type="term" value="F:hydrolase activity"/>
    <property type="evidence" value="ECO:0007669"/>
    <property type="project" value="UniProtKB-KW"/>
</dbReference>
<dbReference type="SUPFAM" id="SSF53474">
    <property type="entry name" value="alpha/beta-Hydrolases"/>
    <property type="match status" value="1"/>
</dbReference>
<keyword evidence="4" id="KW-1185">Reference proteome</keyword>
<evidence type="ECO:0000256" key="1">
    <source>
        <dbReference type="ARBA" id="ARBA00022801"/>
    </source>
</evidence>
<keyword evidence="1 3" id="KW-0378">Hydrolase</keyword>
<dbReference type="EMBL" id="JBHTIW010000012">
    <property type="protein sequence ID" value="MFD0921333.1"/>
    <property type="molecule type" value="Genomic_DNA"/>
</dbReference>
<accession>A0ABW3FU87</accession>
<dbReference type="RefSeq" id="WP_263253066.1">
    <property type="nucleotide sequence ID" value="NZ_BAABLT010000010.1"/>
</dbReference>
<evidence type="ECO:0000313" key="4">
    <source>
        <dbReference type="Proteomes" id="UP001597018"/>
    </source>
</evidence>
<dbReference type="PANTHER" id="PTHR48081:SF8">
    <property type="entry name" value="ALPHA_BETA HYDROLASE FOLD-3 DOMAIN-CONTAINING PROTEIN-RELATED"/>
    <property type="match status" value="1"/>
</dbReference>
<dbReference type="Proteomes" id="UP001597018">
    <property type="component" value="Unassembled WGS sequence"/>
</dbReference>
<reference evidence="4" key="1">
    <citation type="journal article" date="2019" name="Int. J. Syst. Evol. Microbiol.">
        <title>The Global Catalogue of Microorganisms (GCM) 10K type strain sequencing project: providing services to taxonomists for standard genome sequencing and annotation.</title>
        <authorList>
            <consortium name="The Broad Institute Genomics Platform"/>
            <consortium name="The Broad Institute Genome Sequencing Center for Infectious Disease"/>
            <person name="Wu L."/>
            <person name="Ma J."/>
        </authorList>
    </citation>
    <scope>NUCLEOTIDE SEQUENCE [LARGE SCALE GENOMIC DNA]</scope>
    <source>
        <strain evidence="4">CCUG 56401</strain>
    </source>
</reference>
<feature type="domain" description="Alpha/beta hydrolase fold-3" evidence="2">
    <location>
        <begin position="95"/>
        <end position="299"/>
    </location>
</feature>
<dbReference type="InterPro" id="IPR029058">
    <property type="entry name" value="AB_hydrolase_fold"/>
</dbReference>
<dbReference type="PANTHER" id="PTHR48081">
    <property type="entry name" value="AB HYDROLASE SUPERFAMILY PROTEIN C4A8.06C"/>
    <property type="match status" value="1"/>
</dbReference>
<comment type="caution">
    <text evidence="3">The sequence shown here is derived from an EMBL/GenBank/DDBJ whole genome shotgun (WGS) entry which is preliminary data.</text>
</comment>
<gene>
    <name evidence="3" type="ORF">ACFQ16_16430</name>
</gene>
<dbReference type="InterPro" id="IPR013094">
    <property type="entry name" value="AB_hydrolase_3"/>
</dbReference>
<dbReference type="Gene3D" id="3.40.50.1820">
    <property type="entry name" value="alpha/beta hydrolase"/>
    <property type="match status" value="1"/>
</dbReference>
<sequence length="325" mass="34802">MSVADPVHPAPEFDPQLRAALEAMGVPGVSVGITPDTVQTEREAIAHRTPSFELIASDPRFAVSELAVPGLPGNPSVDLLLAVPADRPSGCPVLFTTHGGGLIMGNSRFGLPDVLDLAADIAAVTVSVEYRLAPEHPFPAAHDDAYAALLWTARHAADIGGDAESIILYGGSAGANLAAGLALRARDSGEVRPRGQVLLYPMLDDRNESLSARQMRGRGVWDDVSNRTAWDSVLGELRDNPPEYAAPARSRNLSDLPPAYLEAGSAETFRDETVAYAQRIWSCGGDAELHIWPGAFHGFDLFVPDSTVARRARTARRDWITRLLS</sequence>
<evidence type="ECO:0000313" key="3">
    <source>
        <dbReference type="EMBL" id="MFD0921333.1"/>
    </source>
</evidence>
<organism evidence="3 4">
    <name type="scientific">Saccharopolyspora rosea</name>
    <dbReference type="NCBI Taxonomy" id="524884"/>
    <lineage>
        <taxon>Bacteria</taxon>
        <taxon>Bacillati</taxon>
        <taxon>Actinomycetota</taxon>
        <taxon>Actinomycetes</taxon>
        <taxon>Pseudonocardiales</taxon>
        <taxon>Pseudonocardiaceae</taxon>
        <taxon>Saccharopolyspora</taxon>
    </lineage>
</organism>